<proteinExistence type="inferred from homology"/>
<dbReference type="InterPro" id="IPR017853">
    <property type="entry name" value="GH"/>
</dbReference>
<dbReference type="FunFam" id="3.20.20.80:FF:000013">
    <property type="entry name" value="lactase-phlorizin hydrolase"/>
    <property type="match status" value="1"/>
</dbReference>
<comment type="subunit">
    <text evidence="3">Homodimer.</text>
</comment>
<reference evidence="12 13" key="1">
    <citation type="journal article" date="2016" name="Genome Biol. Evol.">
        <title>Gene Family Evolution Reflects Adaptation to Soil Environmental Stressors in the Genome of the Collembolan Orchesella cincta.</title>
        <authorList>
            <person name="Faddeeva-Vakhrusheva A."/>
            <person name="Derks M.F."/>
            <person name="Anvar S.Y."/>
            <person name="Agamennone V."/>
            <person name="Suring W."/>
            <person name="Smit S."/>
            <person name="van Straalen N.M."/>
            <person name="Roelofs D."/>
        </authorList>
    </citation>
    <scope>NUCLEOTIDE SEQUENCE [LARGE SCALE GENOMIC DNA]</scope>
    <source>
        <tissue evidence="12">Mixed pool</tissue>
    </source>
</reference>
<feature type="domain" description="N-acetylmuramoyl-L-alanine amidase" evidence="10">
    <location>
        <begin position="462"/>
        <end position="601"/>
    </location>
</feature>
<evidence type="ECO:0000256" key="8">
    <source>
        <dbReference type="ARBA" id="ARBA00023295"/>
    </source>
</evidence>
<dbReference type="GO" id="GO:0009253">
    <property type="term" value="P:peptidoglycan catabolic process"/>
    <property type="evidence" value="ECO:0007669"/>
    <property type="project" value="InterPro"/>
</dbReference>
<keyword evidence="6" id="KW-0391">Immunity</keyword>
<keyword evidence="13" id="KW-1185">Reference proteome</keyword>
<dbReference type="OMA" id="VEQWITL"/>
<gene>
    <name evidence="12" type="ORF">Ocin01_02829</name>
</gene>
<dbReference type="Proteomes" id="UP000094527">
    <property type="component" value="Unassembled WGS sequence"/>
</dbReference>
<dbReference type="Pfam" id="PF00232">
    <property type="entry name" value="Glyco_hydro_1"/>
    <property type="match status" value="1"/>
</dbReference>
<dbReference type="FunFam" id="3.40.80.10:FF:000001">
    <property type="entry name" value="Peptidoglycan recognition protein 1"/>
    <property type="match status" value="1"/>
</dbReference>
<evidence type="ECO:0000256" key="6">
    <source>
        <dbReference type="ARBA" id="ARBA00022859"/>
    </source>
</evidence>
<dbReference type="GO" id="GO:0008745">
    <property type="term" value="F:N-acetylmuramoyl-L-alanine amidase activity"/>
    <property type="evidence" value="ECO:0007669"/>
    <property type="project" value="InterPro"/>
</dbReference>
<dbReference type="InterPro" id="IPR006619">
    <property type="entry name" value="PGRP_domain_met/bac"/>
</dbReference>
<dbReference type="PANTHER" id="PTHR10353:SF36">
    <property type="entry name" value="LP05116P"/>
    <property type="match status" value="1"/>
</dbReference>
<feature type="domain" description="Peptidoglycan recognition protein family" evidence="11">
    <location>
        <begin position="451"/>
        <end position="595"/>
    </location>
</feature>
<evidence type="ECO:0000256" key="1">
    <source>
        <dbReference type="ARBA" id="ARBA00007553"/>
    </source>
</evidence>
<dbReference type="GO" id="GO:0008422">
    <property type="term" value="F:beta-glucosidase activity"/>
    <property type="evidence" value="ECO:0007669"/>
    <property type="project" value="TreeGrafter"/>
</dbReference>
<name>A0A1D2NF47_ORCCI</name>
<comment type="similarity">
    <text evidence="1">Belongs to the N-acetylmuramoyl-L-alanine amidase 2 family.</text>
</comment>
<organism evidence="12 13">
    <name type="scientific">Orchesella cincta</name>
    <name type="common">Springtail</name>
    <name type="synonym">Podura cincta</name>
    <dbReference type="NCBI Taxonomy" id="48709"/>
    <lineage>
        <taxon>Eukaryota</taxon>
        <taxon>Metazoa</taxon>
        <taxon>Ecdysozoa</taxon>
        <taxon>Arthropoda</taxon>
        <taxon>Hexapoda</taxon>
        <taxon>Collembola</taxon>
        <taxon>Entomobryomorpha</taxon>
        <taxon>Entomobryoidea</taxon>
        <taxon>Orchesellidae</taxon>
        <taxon>Orchesellinae</taxon>
        <taxon>Orchesella</taxon>
    </lineage>
</organism>
<evidence type="ECO:0000313" key="13">
    <source>
        <dbReference type="Proteomes" id="UP000094527"/>
    </source>
</evidence>
<sequence>MWGFATAAYQIEGGWNEDGKGESIWDHFAHRLISPIIDGSSGDIACDSYHKYPEDVELLKTIGANFYRFSIAWSRILPNGTNDFVNQPGIDYYNRLIDLLLENDIIPMVTIYHWDLPQALQANYGGWPNESLVEHYENYARILFENFGDRVKYWITFNEPFNTCELGYGLSIAAPGILGEATQPYLCAHTILKSHARAYRLYESEFKPTQNGQVGITIDTEWMEPNNSSNPDDVAAAERAIRFKHGWFGFPVFFGDYPPEMREFVDDASPANQSRLPTFTDDWKNLLKGSWDFLGLNHYTTELVTPGGGLCLFPGWSCDQRVTKRKDPSWEGAASGWLKKVPWGLRKLLNWVKNTYDNPKVLITENGWSDGMASGLNDTKRIGYYTDYINNVMKAVLLDGCNVGAYTAWSLMDNFEWVNGFTHQSLDIMASFTNCAIIIATLLASAIGQCPNITSRAGWGARPPKGTAVMRLPVSINVIHHSVMGEGNCTTTPECIKVMQEIQDFHMDGNEWDDIGYTFLIGGDGVIYEGRGWNRTGAHSPGYNDISIGICLIGNFMDHLPTNGQLEAAKSLIRCGVERNLITSDYVVYGHRDVRDTDCPGDMLYEEISLWPEKATPAP</sequence>
<evidence type="ECO:0000256" key="4">
    <source>
        <dbReference type="ARBA" id="ARBA00022588"/>
    </source>
</evidence>
<keyword evidence="8" id="KW-0326">Glycosidase</keyword>
<accession>A0A1D2NF47</accession>
<dbReference type="CDD" id="cd06583">
    <property type="entry name" value="PGRP"/>
    <property type="match status" value="1"/>
</dbReference>
<dbReference type="OrthoDB" id="10001926at2759"/>
<evidence type="ECO:0000259" key="11">
    <source>
        <dbReference type="SMART" id="SM00701"/>
    </source>
</evidence>
<dbReference type="GO" id="GO:0045087">
    <property type="term" value="P:innate immune response"/>
    <property type="evidence" value="ECO:0007669"/>
    <property type="project" value="UniProtKB-KW"/>
</dbReference>
<dbReference type="GO" id="GO:0008270">
    <property type="term" value="F:zinc ion binding"/>
    <property type="evidence" value="ECO:0007669"/>
    <property type="project" value="InterPro"/>
</dbReference>
<evidence type="ECO:0000256" key="9">
    <source>
        <dbReference type="RuleBase" id="RU003690"/>
    </source>
</evidence>
<dbReference type="Pfam" id="PF01510">
    <property type="entry name" value="Amidase_2"/>
    <property type="match status" value="1"/>
</dbReference>
<dbReference type="AlphaFoldDB" id="A0A1D2NF47"/>
<dbReference type="PANTHER" id="PTHR10353">
    <property type="entry name" value="GLYCOSYL HYDROLASE"/>
    <property type="match status" value="1"/>
</dbReference>
<dbReference type="Gene3D" id="3.20.20.80">
    <property type="entry name" value="Glycosidases"/>
    <property type="match status" value="1"/>
</dbReference>
<dbReference type="SUPFAM" id="SSF51445">
    <property type="entry name" value="(Trans)glycosidases"/>
    <property type="match status" value="1"/>
</dbReference>
<keyword evidence="4" id="KW-0399">Innate immunity</keyword>
<evidence type="ECO:0000256" key="5">
    <source>
        <dbReference type="ARBA" id="ARBA00022801"/>
    </source>
</evidence>
<dbReference type="Gene3D" id="3.40.80.10">
    <property type="entry name" value="Peptidoglycan recognition protein-like"/>
    <property type="match status" value="1"/>
</dbReference>
<evidence type="ECO:0000256" key="2">
    <source>
        <dbReference type="ARBA" id="ARBA00010838"/>
    </source>
</evidence>
<dbReference type="SUPFAM" id="SSF55846">
    <property type="entry name" value="N-acetylmuramoyl-L-alanine amidase-like"/>
    <property type="match status" value="1"/>
</dbReference>
<dbReference type="InterPro" id="IPR002502">
    <property type="entry name" value="Amidase_domain"/>
</dbReference>
<evidence type="ECO:0000259" key="10">
    <source>
        <dbReference type="SMART" id="SM00644"/>
    </source>
</evidence>
<keyword evidence="5" id="KW-0378">Hydrolase</keyword>
<dbReference type="SMART" id="SM00701">
    <property type="entry name" value="PGRP"/>
    <property type="match status" value="1"/>
</dbReference>
<keyword evidence="7" id="KW-0325">Glycoprotein</keyword>
<protein>
    <submittedName>
        <fullName evidence="12">Myrosinase 1</fullName>
    </submittedName>
</protein>
<dbReference type="InterPro" id="IPR036505">
    <property type="entry name" value="Amidase/PGRP_sf"/>
</dbReference>
<dbReference type="InterPro" id="IPR001360">
    <property type="entry name" value="Glyco_hydro_1"/>
</dbReference>
<dbReference type="GO" id="GO:0005975">
    <property type="term" value="P:carbohydrate metabolic process"/>
    <property type="evidence" value="ECO:0007669"/>
    <property type="project" value="InterPro"/>
</dbReference>
<dbReference type="EMBL" id="LJIJ01000061">
    <property type="protein sequence ID" value="ODN03847.1"/>
    <property type="molecule type" value="Genomic_DNA"/>
</dbReference>
<comment type="caution">
    <text evidence="12">The sequence shown here is derived from an EMBL/GenBank/DDBJ whole genome shotgun (WGS) entry which is preliminary data.</text>
</comment>
<evidence type="ECO:0000313" key="12">
    <source>
        <dbReference type="EMBL" id="ODN03847.1"/>
    </source>
</evidence>
<evidence type="ECO:0000256" key="3">
    <source>
        <dbReference type="ARBA" id="ARBA00011738"/>
    </source>
</evidence>
<evidence type="ECO:0000256" key="7">
    <source>
        <dbReference type="ARBA" id="ARBA00023180"/>
    </source>
</evidence>
<dbReference type="PRINTS" id="PR00131">
    <property type="entry name" value="GLHYDRLASE1"/>
</dbReference>
<dbReference type="SMART" id="SM00644">
    <property type="entry name" value="Ami_2"/>
    <property type="match status" value="1"/>
</dbReference>
<comment type="similarity">
    <text evidence="2 9">Belongs to the glycosyl hydrolase 1 family.</text>
</comment>
<dbReference type="STRING" id="48709.A0A1D2NF47"/>